<accession>A0A803TQT7</accession>
<organism evidence="3 4">
    <name type="scientific">Anolis carolinensis</name>
    <name type="common">Green anole</name>
    <name type="synonym">American chameleon</name>
    <dbReference type="NCBI Taxonomy" id="28377"/>
    <lineage>
        <taxon>Eukaryota</taxon>
        <taxon>Metazoa</taxon>
        <taxon>Chordata</taxon>
        <taxon>Craniata</taxon>
        <taxon>Vertebrata</taxon>
        <taxon>Euteleostomi</taxon>
        <taxon>Lepidosauria</taxon>
        <taxon>Squamata</taxon>
        <taxon>Bifurcata</taxon>
        <taxon>Unidentata</taxon>
        <taxon>Episquamata</taxon>
        <taxon>Toxicofera</taxon>
        <taxon>Iguania</taxon>
        <taxon>Dactyloidae</taxon>
        <taxon>Anolis</taxon>
    </lineage>
</organism>
<reference evidence="3" key="2">
    <citation type="submission" date="2025-08" db="UniProtKB">
        <authorList>
            <consortium name="Ensembl"/>
        </authorList>
    </citation>
    <scope>IDENTIFICATION</scope>
</reference>
<protein>
    <recommendedName>
        <fullName evidence="5">Small leucine rich protein 1</fullName>
    </recommendedName>
</protein>
<dbReference type="AlphaFoldDB" id="A0A803TQT7"/>
<dbReference type="Proteomes" id="UP000001646">
    <property type="component" value="Unplaced"/>
</dbReference>
<name>A0A803TQT7_ANOCA</name>
<feature type="region of interest" description="Disordered" evidence="1">
    <location>
        <begin position="90"/>
        <end position="115"/>
    </location>
</feature>
<evidence type="ECO:0000313" key="3">
    <source>
        <dbReference type="Ensembl" id="ENSACAP00000037577.1"/>
    </source>
</evidence>
<evidence type="ECO:0000256" key="2">
    <source>
        <dbReference type="SAM" id="Phobius"/>
    </source>
</evidence>
<keyword evidence="4" id="KW-1185">Reference proteome</keyword>
<evidence type="ECO:0000313" key="4">
    <source>
        <dbReference type="Proteomes" id="UP000001646"/>
    </source>
</evidence>
<keyword evidence="2" id="KW-0812">Transmembrane</keyword>
<reference evidence="3" key="3">
    <citation type="submission" date="2025-09" db="UniProtKB">
        <authorList>
            <consortium name="Ensembl"/>
        </authorList>
    </citation>
    <scope>IDENTIFICATION</scope>
</reference>
<feature type="compositionally biased region" description="Polar residues" evidence="1">
    <location>
        <begin position="100"/>
        <end position="115"/>
    </location>
</feature>
<evidence type="ECO:0008006" key="5">
    <source>
        <dbReference type="Google" id="ProtNLM"/>
    </source>
</evidence>
<keyword evidence="2" id="KW-1133">Transmembrane helix</keyword>
<evidence type="ECO:0000256" key="1">
    <source>
        <dbReference type="SAM" id="MobiDB-lite"/>
    </source>
</evidence>
<feature type="transmembrane region" description="Helical" evidence="2">
    <location>
        <begin position="58"/>
        <end position="79"/>
    </location>
</feature>
<dbReference type="InParanoid" id="A0A803TQT7"/>
<keyword evidence="2" id="KW-0472">Membrane</keyword>
<proteinExistence type="predicted"/>
<sequence>CTNKAKSKRGKSYYGQSKGHVIVKKVQRHQTFRSQHRDYFCQAMGHFPTVFVKELPGWFFFIGIFLPVTLLLLLLIAYLRIKLKEGESTTTGGMKGGQVGRTNNTTHSECNLYNH</sequence>
<dbReference type="Ensembl" id="ENSACAT00000038549.1">
    <property type="protein sequence ID" value="ENSACAP00000037577.1"/>
    <property type="gene ID" value="ENSACAG00000042454.1"/>
</dbReference>
<reference evidence="3" key="1">
    <citation type="submission" date="2009-12" db="EMBL/GenBank/DDBJ databases">
        <title>The Genome Sequence of Anolis carolinensis (Green Anole Lizard).</title>
        <authorList>
            <consortium name="The Genome Sequencing Platform"/>
            <person name="Di Palma F."/>
            <person name="Alfoldi J."/>
            <person name="Heiman D."/>
            <person name="Young S."/>
            <person name="Grabherr M."/>
            <person name="Johnson J."/>
            <person name="Lander E.S."/>
            <person name="Lindblad-Toh K."/>
        </authorList>
    </citation>
    <scope>NUCLEOTIDE SEQUENCE [LARGE SCALE GENOMIC DNA]</scope>
    <source>
        <strain evidence="3">JBL SC #1</strain>
    </source>
</reference>